<feature type="transmembrane region" description="Helical" evidence="1">
    <location>
        <begin position="12"/>
        <end position="36"/>
    </location>
</feature>
<feature type="transmembrane region" description="Helical" evidence="1">
    <location>
        <begin position="48"/>
        <end position="73"/>
    </location>
</feature>
<feature type="transmembrane region" description="Helical" evidence="1">
    <location>
        <begin position="185"/>
        <end position="210"/>
    </location>
</feature>
<dbReference type="Proteomes" id="UP000004671">
    <property type="component" value="Chromosome"/>
</dbReference>
<feature type="transmembrane region" description="Helical" evidence="1">
    <location>
        <begin position="374"/>
        <end position="395"/>
    </location>
</feature>
<proteinExistence type="predicted"/>
<evidence type="ECO:0008006" key="6">
    <source>
        <dbReference type="Google" id="ProtNLM"/>
    </source>
</evidence>
<dbReference type="OrthoDB" id="9771875at2"/>
<evidence type="ECO:0000313" key="4">
    <source>
        <dbReference type="Proteomes" id="UP000004671"/>
    </source>
</evidence>
<dbReference type="Proteomes" id="UP000183868">
    <property type="component" value="Chromosome"/>
</dbReference>
<dbReference type="STRING" id="880073.Cabys_1296"/>
<protein>
    <recommendedName>
        <fullName evidence="6">Membrane protein involved in the export of O-antigen and teichoic acid</fullName>
    </recommendedName>
</protein>
<dbReference type="RefSeq" id="WP_006929326.1">
    <property type="nucleotide sequence ID" value="NZ_CM001402.1"/>
</dbReference>
<feature type="transmembrane region" description="Helical" evidence="1">
    <location>
        <begin position="157"/>
        <end position="179"/>
    </location>
</feature>
<reference evidence="3 4" key="1">
    <citation type="submission" date="2011-09" db="EMBL/GenBank/DDBJ databases">
        <title>The permanent draft genome of Caldithrix abyssi DSM 13497.</title>
        <authorList>
            <consortium name="US DOE Joint Genome Institute (JGI-PGF)"/>
            <person name="Lucas S."/>
            <person name="Han J."/>
            <person name="Lapidus A."/>
            <person name="Bruce D."/>
            <person name="Goodwin L."/>
            <person name="Pitluck S."/>
            <person name="Peters L."/>
            <person name="Kyrpides N."/>
            <person name="Mavromatis K."/>
            <person name="Ivanova N."/>
            <person name="Mikhailova N."/>
            <person name="Chertkov O."/>
            <person name="Detter J.C."/>
            <person name="Tapia R."/>
            <person name="Han C."/>
            <person name="Land M."/>
            <person name="Hauser L."/>
            <person name="Markowitz V."/>
            <person name="Cheng J.-F."/>
            <person name="Hugenholtz P."/>
            <person name="Woyke T."/>
            <person name="Wu D."/>
            <person name="Spring S."/>
            <person name="Brambilla E."/>
            <person name="Klenk H.-P."/>
            <person name="Eisen J.A."/>
        </authorList>
    </citation>
    <scope>NUCLEOTIDE SEQUENCE [LARGE SCALE GENOMIC DNA]</scope>
    <source>
        <strain evidence="3 4">DSM 13497</strain>
    </source>
</reference>
<name>H1XZ21_CALAY</name>
<evidence type="ECO:0000256" key="1">
    <source>
        <dbReference type="SAM" id="Phobius"/>
    </source>
</evidence>
<feature type="transmembrane region" description="Helical" evidence="1">
    <location>
        <begin position="85"/>
        <end position="110"/>
    </location>
</feature>
<dbReference type="AlphaFoldDB" id="H1XZ21"/>
<reference evidence="2 5" key="2">
    <citation type="submission" date="2016-11" db="EMBL/GenBank/DDBJ databases">
        <title>Genomic analysis of Caldithrix abyssi and proposal of a novel bacterial phylum Caldithrichaeota.</title>
        <authorList>
            <person name="Kublanov I."/>
            <person name="Sigalova O."/>
            <person name="Gavrilov S."/>
            <person name="Lebedinsky A."/>
            <person name="Ivanova N."/>
            <person name="Daum C."/>
            <person name="Reddy T."/>
            <person name="Klenk H.P."/>
            <person name="Goker M."/>
            <person name="Reva O."/>
            <person name="Miroshnichenko M."/>
            <person name="Kyprides N."/>
            <person name="Woyke T."/>
            <person name="Gelfand M."/>
        </authorList>
    </citation>
    <scope>NUCLEOTIDE SEQUENCE [LARGE SCALE GENOMIC DNA]</scope>
    <source>
        <strain evidence="2 5">LF13</strain>
    </source>
</reference>
<evidence type="ECO:0000313" key="2">
    <source>
        <dbReference type="EMBL" id="APF18045.1"/>
    </source>
</evidence>
<feature type="transmembrane region" description="Helical" evidence="1">
    <location>
        <begin position="342"/>
        <end position="362"/>
    </location>
</feature>
<dbReference type="KEGG" id="caby:Cabys_1296"/>
<dbReference type="InParanoid" id="H1XZ21"/>
<gene>
    <name evidence="2" type="ORF">Cabys_1296</name>
    <name evidence="3" type="ORF">Calab_2482</name>
</gene>
<dbReference type="HOGENOM" id="CLU_043807_0_0_0"/>
<feature type="transmembrane region" description="Helical" evidence="1">
    <location>
        <begin position="116"/>
        <end position="136"/>
    </location>
</feature>
<evidence type="ECO:0000313" key="3">
    <source>
        <dbReference type="EMBL" id="EHO42092.1"/>
    </source>
</evidence>
<sequence length="434" mass="48475" precursor="true">MEQRLTLKRIFVFWYPLSATWLMMALEGPFIAAIIARLPEPKYNLAAYGVAFAFALIVEAPVIMMLSASTALVKDRISFVKLKRFVYWLNGLITALMLVILIPDIFYFLAVNLMELPQKVAVLTHGALWILLPWPATIGYRRFYQGLLIRHNLTRRVAYGTVIRLTSMIIAGLSGALIFKLPGAYVGALALSTGVTVEALASRLMTWQVVKSLQQQQETEETLTYRSIVKFYYPLALTSLIALAVQPMITFFLGQSRMALESLAVLPVINSLVFIFRSFGLSFQEVGITFLGQNNENFKLLLKFALLLMGFVTGSLVLIGFTPLHDVWFFKLSGLNRELTDFARIPVRILSLLPAMSVLLSFQRSILVTHRKTGPITSATVIEVGLIALSLFVLIKYFDWIGAVAAALALMIGRSACNLYLLRPVSMAVRKHVV</sequence>
<feature type="transmembrane region" description="Helical" evidence="1">
    <location>
        <begin position="231"/>
        <end position="253"/>
    </location>
</feature>
<keyword evidence="1" id="KW-0812">Transmembrane</keyword>
<dbReference type="EMBL" id="CP018099">
    <property type="protein sequence ID" value="APF18045.1"/>
    <property type="molecule type" value="Genomic_DNA"/>
</dbReference>
<accession>H1XZ21</accession>
<dbReference type="eggNOG" id="COG0534">
    <property type="taxonomic scope" value="Bacteria"/>
</dbReference>
<evidence type="ECO:0000313" key="5">
    <source>
        <dbReference type="Proteomes" id="UP000183868"/>
    </source>
</evidence>
<organism evidence="3 4">
    <name type="scientific">Caldithrix abyssi DSM 13497</name>
    <dbReference type="NCBI Taxonomy" id="880073"/>
    <lineage>
        <taxon>Bacteria</taxon>
        <taxon>Pseudomonadati</taxon>
        <taxon>Calditrichota</taxon>
        <taxon>Calditrichia</taxon>
        <taxon>Calditrichales</taxon>
        <taxon>Calditrichaceae</taxon>
        <taxon>Caldithrix</taxon>
    </lineage>
</organism>
<keyword evidence="1" id="KW-1133">Transmembrane helix</keyword>
<feature type="transmembrane region" description="Helical" evidence="1">
    <location>
        <begin position="259"/>
        <end position="279"/>
    </location>
</feature>
<feature type="transmembrane region" description="Helical" evidence="1">
    <location>
        <begin position="401"/>
        <end position="422"/>
    </location>
</feature>
<dbReference type="EMBL" id="CM001402">
    <property type="protein sequence ID" value="EHO42092.1"/>
    <property type="molecule type" value="Genomic_DNA"/>
</dbReference>
<keyword evidence="1" id="KW-0472">Membrane</keyword>
<dbReference type="PaxDb" id="880073-Calab_2482"/>
<feature type="transmembrane region" description="Helical" evidence="1">
    <location>
        <begin position="300"/>
        <end position="322"/>
    </location>
</feature>
<keyword evidence="4" id="KW-1185">Reference proteome</keyword>